<accession>A0A1P8EEE8</accession>
<keyword evidence="1" id="KW-0472">Membrane</keyword>
<reference evidence="2 3" key="1">
    <citation type="submission" date="2016-08" db="EMBL/GenBank/DDBJ databases">
        <title>Complete genome sequence of Acinetobacter baylyi strain GFJ2.</title>
        <authorList>
            <person name="Tabata M."/>
            <person name="Kuboki S."/>
            <person name="Gibu N."/>
            <person name="Kinouchi Y."/>
            <person name="Vangnai A."/>
            <person name="Kasai D."/>
            <person name="Fukuda M."/>
        </authorList>
    </citation>
    <scope>NUCLEOTIDE SEQUENCE [LARGE SCALE GENOMIC DNA]</scope>
    <source>
        <strain evidence="2 3">GFJ2</strain>
    </source>
</reference>
<sequence length="158" mass="17929">MEVVYIFWIGVAATMFMDLSSVALKFWFGVQSLNYSLVGRWLLSMPKGFFFHRNIINSARLTHEKWVGWLAHYMIGVGFAGLYYLAIPSEQQPLFFCAVGFGLFTVLIPFFIMQPCFGFGIAARRVPSAWQARLKSVFAHGVFGIGLYLAIHLFNNVV</sequence>
<feature type="transmembrane region" description="Helical" evidence="1">
    <location>
        <begin position="134"/>
        <end position="154"/>
    </location>
</feature>
<protein>
    <recommendedName>
        <fullName evidence="4">DUF2938 domain-containing protein</fullName>
    </recommendedName>
</protein>
<keyword evidence="1" id="KW-1133">Transmembrane helix</keyword>
<evidence type="ECO:0008006" key="4">
    <source>
        <dbReference type="Google" id="ProtNLM"/>
    </source>
</evidence>
<dbReference type="RefSeq" id="WP_076031937.1">
    <property type="nucleotide sequence ID" value="NZ_CP016896.1"/>
</dbReference>
<feature type="transmembrane region" description="Helical" evidence="1">
    <location>
        <begin position="93"/>
        <end position="113"/>
    </location>
</feature>
<organism evidence="2 3">
    <name type="scientific">Acinetobacter soli</name>
    <dbReference type="NCBI Taxonomy" id="487316"/>
    <lineage>
        <taxon>Bacteria</taxon>
        <taxon>Pseudomonadati</taxon>
        <taxon>Pseudomonadota</taxon>
        <taxon>Gammaproteobacteria</taxon>
        <taxon>Moraxellales</taxon>
        <taxon>Moraxellaceae</taxon>
        <taxon>Acinetobacter</taxon>
    </lineage>
</organism>
<feature type="transmembrane region" description="Helical" evidence="1">
    <location>
        <begin position="66"/>
        <end position="87"/>
    </location>
</feature>
<dbReference type="InterPro" id="IPR021329">
    <property type="entry name" value="DUF2938"/>
</dbReference>
<gene>
    <name evidence="2" type="ORF">BEN76_00460</name>
</gene>
<dbReference type="Proteomes" id="UP000185674">
    <property type="component" value="Chromosome"/>
</dbReference>
<proteinExistence type="predicted"/>
<evidence type="ECO:0000256" key="1">
    <source>
        <dbReference type="SAM" id="Phobius"/>
    </source>
</evidence>
<feature type="transmembrane region" description="Helical" evidence="1">
    <location>
        <begin position="6"/>
        <end position="28"/>
    </location>
</feature>
<keyword evidence="1" id="KW-0812">Transmembrane</keyword>
<dbReference type="EMBL" id="CP016896">
    <property type="protein sequence ID" value="APV34575.1"/>
    <property type="molecule type" value="Genomic_DNA"/>
</dbReference>
<dbReference type="STRING" id="487316.BEN76_00460"/>
<evidence type="ECO:0000313" key="2">
    <source>
        <dbReference type="EMBL" id="APV34575.1"/>
    </source>
</evidence>
<dbReference type="AlphaFoldDB" id="A0A1P8EEE8"/>
<dbReference type="Pfam" id="PF11158">
    <property type="entry name" value="DUF2938"/>
    <property type="match status" value="1"/>
</dbReference>
<dbReference type="eggNOG" id="ENOG5031TIF">
    <property type="taxonomic scope" value="Bacteria"/>
</dbReference>
<name>A0A1P8EEE8_9GAMM</name>
<evidence type="ECO:0000313" key="3">
    <source>
        <dbReference type="Proteomes" id="UP000185674"/>
    </source>
</evidence>
<dbReference type="KEGG" id="asol:BEN76_00460"/>